<dbReference type="EMBL" id="JAACXV010014435">
    <property type="protein sequence ID" value="KAF7267318.1"/>
    <property type="molecule type" value="Genomic_DNA"/>
</dbReference>
<accession>A0A834HTQ7</accession>
<evidence type="ECO:0000313" key="2">
    <source>
        <dbReference type="Proteomes" id="UP000625711"/>
    </source>
</evidence>
<name>A0A834HTQ7_RHYFE</name>
<reference evidence="1" key="1">
    <citation type="submission" date="2020-08" db="EMBL/GenBank/DDBJ databases">
        <title>Genome sequencing and assembly of the red palm weevil Rhynchophorus ferrugineus.</title>
        <authorList>
            <person name="Dias G.B."/>
            <person name="Bergman C.M."/>
            <person name="Manee M."/>
        </authorList>
    </citation>
    <scope>NUCLEOTIDE SEQUENCE</scope>
    <source>
        <strain evidence="1">AA-2017</strain>
        <tissue evidence="1">Whole larva</tissue>
    </source>
</reference>
<dbReference type="OrthoDB" id="8117927at2759"/>
<dbReference type="Proteomes" id="UP000625711">
    <property type="component" value="Unassembled WGS sequence"/>
</dbReference>
<keyword evidence="2" id="KW-1185">Reference proteome</keyword>
<organism evidence="1 2">
    <name type="scientific">Rhynchophorus ferrugineus</name>
    <name type="common">Red palm weevil</name>
    <name type="synonym">Curculio ferrugineus</name>
    <dbReference type="NCBI Taxonomy" id="354439"/>
    <lineage>
        <taxon>Eukaryota</taxon>
        <taxon>Metazoa</taxon>
        <taxon>Ecdysozoa</taxon>
        <taxon>Arthropoda</taxon>
        <taxon>Hexapoda</taxon>
        <taxon>Insecta</taxon>
        <taxon>Pterygota</taxon>
        <taxon>Neoptera</taxon>
        <taxon>Endopterygota</taxon>
        <taxon>Coleoptera</taxon>
        <taxon>Polyphaga</taxon>
        <taxon>Cucujiformia</taxon>
        <taxon>Curculionidae</taxon>
        <taxon>Dryophthorinae</taxon>
        <taxon>Rhynchophorus</taxon>
    </lineage>
</organism>
<dbReference type="AlphaFoldDB" id="A0A834HTQ7"/>
<proteinExistence type="predicted"/>
<evidence type="ECO:0000313" key="1">
    <source>
        <dbReference type="EMBL" id="KAF7267318.1"/>
    </source>
</evidence>
<sequence>MGRIIFNNHLKESFDLQMSGYRRPSFTRRTDYVSRSNSFDPTVHSFGSSQEFSHISPGFSLWNSNHDDFNSDSFEFDKTFPDSSSSHFESDYSDPFLLTGQEAKNAASFLYRKELFFDEVPHVRSLLKNQESRQLNGLSPMKLGSLRLVSPWNRFKDDGAHPFNI</sequence>
<comment type="caution">
    <text evidence="1">The sequence shown here is derived from an EMBL/GenBank/DDBJ whole genome shotgun (WGS) entry which is preliminary data.</text>
</comment>
<gene>
    <name evidence="1" type="ORF">GWI33_019438</name>
</gene>
<protein>
    <submittedName>
        <fullName evidence="1">Uncharacterized protein</fullName>
    </submittedName>
</protein>